<proteinExistence type="inferred from homology"/>
<evidence type="ECO:0000313" key="4">
    <source>
        <dbReference type="Proteomes" id="UP001341840"/>
    </source>
</evidence>
<reference evidence="3 4" key="1">
    <citation type="journal article" date="2023" name="Plants (Basel)">
        <title>Bridging the Gap: Combining Genomics and Transcriptomics Approaches to Understand Stylosanthes scabra, an Orphan Legume from the Brazilian Caatinga.</title>
        <authorList>
            <person name="Ferreira-Neto J.R.C."/>
            <person name="da Silva M.D."/>
            <person name="Binneck E."/>
            <person name="de Melo N.F."/>
            <person name="da Silva R.H."/>
            <person name="de Melo A.L.T.M."/>
            <person name="Pandolfi V."/>
            <person name="Bustamante F.O."/>
            <person name="Brasileiro-Vidal A.C."/>
            <person name="Benko-Iseppon A.M."/>
        </authorList>
    </citation>
    <scope>NUCLEOTIDE SEQUENCE [LARGE SCALE GENOMIC DNA]</scope>
    <source>
        <tissue evidence="3">Leaves</tissue>
    </source>
</reference>
<name>A0ABU6Y9P0_9FABA</name>
<dbReference type="NCBIfam" id="TIGR00756">
    <property type="entry name" value="PPR"/>
    <property type="match status" value="1"/>
</dbReference>
<dbReference type="Proteomes" id="UP001341840">
    <property type="component" value="Unassembled WGS sequence"/>
</dbReference>
<evidence type="ECO:0008006" key="5">
    <source>
        <dbReference type="Google" id="ProtNLM"/>
    </source>
</evidence>
<protein>
    <recommendedName>
        <fullName evidence="5">Pentatricopeptide repeat-containing protein</fullName>
    </recommendedName>
</protein>
<evidence type="ECO:0000313" key="3">
    <source>
        <dbReference type="EMBL" id="MED6207162.1"/>
    </source>
</evidence>
<evidence type="ECO:0000256" key="2">
    <source>
        <dbReference type="ARBA" id="ARBA00022737"/>
    </source>
</evidence>
<gene>
    <name evidence="3" type="ORF">PIB30_033262</name>
</gene>
<comment type="similarity">
    <text evidence="1">Belongs to the PPR family. P subfamily.</text>
</comment>
<dbReference type="EMBL" id="JASCZI010241805">
    <property type="protein sequence ID" value="MED6207162.1"/>
    <property type="molecule type" value="Genomic_DNA"/>
</dbReference>
<dbReference type="InterPro" id="IPR051114">
    <property type="entry name" value="Mito_RNA_Proc_CCM1"/>
</dbReference>
<organism evidence="3 4">
    <name type="scientific">Stylosanthes scabra</name>
    <dbReference type="NCBI Taxonomy" id="79078"/>
    <lineage>
        <taxon>Eukaryota</taxon>
        <taxon>Viridiplantae</taxon>
        <taxon>Streptophyta</taxon>
        <taxon>Embryophyta</taxon>
        <taxon>Tracheophyta</taxon>
        <taxon>Spermatophyta</taxon>
        <taxon>Magnoliopsida</taxon>
        <taxon>eudicotyledons</taxon>
        <taxon>Gunneridae</taxon>
        <taxon>Pentapetalae</taxon>
        <taxon>rosids</taxon>
        <taxon>fabids</taxon>
        <taxon>Fabales</taxon>
        <taxon>Fabaceae</taxon>
        <taxon>Papilionoideae</taxon>
        <taxon>50 kb inversion clade</taxon>
        <taxon>dalbergioids sensu lato</taxon>
        <taxon>Dalbergieae</taxon>
        <taxon>Pterocarpus clade</taxon>
        <taxon>Stylosanthes</taxon>
    </lineage>
</organism>
<dbReference type="PANTHER" id="PTHR47934:SF6">
    <property type="entry name" value="MITOCHONDRIAL GROUP I INTRON SPLICING FACTOR CCM1-RELATED"/>
    <property type="match status" value="1"/>
</dbReference>
<sequence length="239" mass="27080">MHAESFGLVAETLVKLGKEDEALGIFKNLDKYKCSIDEFIVTVIINALYSKGHPKRDERVVWHHKDKITGTMHCIYRSVLYGWSLQRNVTEARKIIQEMKSNGVAPDLICYNTFIRFLCEQNIRCNPSGLVPEALNVIMEMKSYKQAWPSLGKPWKVTFGPSVRLGSNVTHVWSWELGACFFGEVLGHVWPCFGHEPNVTCLRLEGALPSFLGAWMGHVWDLAFTKPKRDLSVNLGNLG</sequence>
<dbReference type="Gene3D" id="1.25.40.10">
    <property type="entry name" value="Tetratricopeptide repeat domain"/>
    <property type="match status" value="1"/>
</dbReference>
<dbReference type="PANTHER" id="PTHR47934">
    <property type="entry name" value="PENTATRICOPEPTIDE REPEAT-CONTAINING PROTEIN PET309, MITOCHONDRIAL"/>
    <property type="match status" value="1"/>
</dbReference>
<keyword evidence="2" id="KW-0677">Repeat</keyword>
<dbReference type="InterPro" id="IPR011990">
    <property type="entry name" value="TPR-like_helical_dom_sf"/>
</dbReference>
<evidence type="ECO:0000256" key="1">
    <source>
        <dbReference type="ARBA" id="ARBA00007626"/>
    </source>
</evidence>
<comment type="caution">
    <text evidence="3">The sequence shown here is derived from an EMBL/GenBank/DDBJ whole genome shotgun (WGS) entry which is preliminary data.</text>
</comment>
<dbReference type="InterPro" id="IPR002885">
    <property type="entry name" value="PPR_rpt"/>
</dbReference>
<accession>A0ABU6Y9P0</accession>
<keyword evidence="4" id="KW-1185">Reference proteome</keyword>
<dbReference type="Pfam" id="PF13812">
    <property type="entry name" value="PPR_3"/>
    <property type="match status" value="1"/>
</dbReference>